<dbReference type="Proteomes" id="UP001212152">
    <property type="component" value="Unassembled WGS sequence"/>
</dbReference>
<dbReference type="AlphaFoldDB" id="A0AAD5TD34"/>
<evidence type="ECO:0000313" key="2">
    <source>
        <dbReference type="Proteomes" id="UP001212152"/>
    </source>
</evidence>
<proteinExistence type="predicted"/>
<reference evidence="1" key="1">
    <citation type="submission" date="2020-05" db="EMBL/GenBank/DDBJ databases">
        <title>Phylogenomic resolution of chytrid fungi.</title>
        <authorList>
            <person name="Stajich J.E."/>
            <person name="Amses K."/>
            <person name="Simmons R."/>
            <person name="Seto K."/>
            <person name="Myers J."/>
            <person name="Bonds A."/>
            <person name="Quandt C.A."/>
            <person name="Barry K."/>
            <person name="Liu P."/>
            <person name="Grigoriev I."/>
            <person name="Longcore J.E."/>
            <person name="James T.Y."/>
        </authorList>
    </citation>
    <scope>NUCLEOTIDE SEQUENCE</scope>
    <source>
        <strain evidence="1">JEL0379</strain>
    </source>
</reference>
<organism evidence="1 2">
    <name type="scientific">Geranomyces variabilis</name>
    <dbReference type="NCBI Taxonomy" id="109894"/>
    <lineage>
        <taxon>Eukaryota</taxon>
        <taxon>Fungi</taxon>
        <taxon>Fungi incertae sedis</taxon>
        <taxon>Chytridiomycota</taxon>
        <taxon>Chytridiomycota incertae sedis</taxon>
        <taxon>Chytridiomycetes</taxon>
        <taxon>Spizellomycetales</taxon>
        <taxon>Powellomycetaceae</taxon>
        <taxon>Geranomyces</taxon>
    </lineage>
</organism>
<gene>
    <name evidence="1" type="ORF">HDU87_002080</name>
</gene>
<name>A0AAD5TD34_9FUNG</name>
<accession>A0AAD5TD34</accession>
<keyword evidence="2" id="KW-1185">Reference proteome</keyword>
<protein>
    <submittedName>
        <fullName evidence="1">Uncharacterized protein</fullName>
    </submittedName>
</protein>
<comment type="caution">
    <text evidence="1">The sequence shown here is derived from an EMBL/GenBank/DDBJ whole genome shotgun (WGS) entry which is preliminary data.</text>
</comment>
<dbReference type="EMBL" id="JADGJQ010000168">
    <property type="protein sequence ID" value="KAJ3166554.1"/>
    <property type="molecule type" value="Genomic_DNA"/>
</dbReference>
<sequence>MLAERVQVIISLETKDRAQACLSTLLQLAKNVQLDLDKFGRLRGDNKGFH</sequence>
<evidence type="ECO:0000313" key="1">
    <source>
        <dbReference type="EMBL" id="KAJ3166554.1"/>
    </source>
</evidence>